<gene>
    <name evidence="1" type="ORF">LMG6000_04159</name>
</gene>
<dbReference type="AlphaFoldDB" id="A0A6S7FDH8"/>
<dbReference type="Proteomes" id="UP000494183">
    <property type="component" value="Unassembled WGS sequence"/>
</dbReference>
<reference evidence="1 2" key="1">
    <citation type="submission" date="2020-04" db="EMBL/GenBank/DDBJ databases">
        <authorList>
            <person name="De Canck E."/>
        </authorList>
    </citation>
    <scope>NUCLEOTIDE SEQUENCE [LARGE SCALE GENOMIC DNA]</scope>
    <source>
        <strain evidence="1 2">LMG 6000</strain>
    </source>
</reference>
<accession>A0A6S7FDH8</accession>
<evidence type="ECO:0000313" key="2">
    <source>
        <dbReference type="Proteomes" id="UP000494183"/>
    </source>
</evidence>
<organism evidence="1 2">
    <name type="scientific">Achromobacter insolitus</name>
    <dbReference type="NCBI Taxonomy" id="217204"/>
    <lineage>
        <taxon>Bacteria</taxon>
        <taxon>Pseudomonadati</taxon>
        <taxon>Pseudomonadota</taxon>
        <taxon>Betaproteobacteria</taxon>
        <taxon>Burkholderiales</taxon>
        <taxon>Alcaligenaceae</taxon>
        <taxon>Achromobacter</taxon>
    </lineage>
</organism>
<proteinExistence type="predicted"/>
<dbReference type="EMBL" id="CADILH010000007">
    <property type="protein sequence ID" value="CAB3935107.1"/>
    <property type="molecule type" value="Genomic_DNA"/>
</dbReference>
<name>A0A6S7FDH8_9BURK</name>
<keyword evidence="2" id="KW-1185">Reference proteome</keyword>
<dbReference type="RefSeq" id="WP_175199596.1">
    <property type="nucleotide sequence ID" value="NZ_CADILH010000007.1"/>
</dbReference>
<sequence length="154" mass="18421">MNEAHFERDSARIERELFIGFYSIRKLFDTFKVSFDTRRKVYSLVWSPRIGRPDYFNWHRIEEHFDLGTRNEETRDLVFLCNQFVHSFIFTVAVDENNAFAGVFVASDRVRNDKLYFVAASQIFLAFRTVGRDYPVRQHMSRNERTGEWEEGDT</sequence>
<protein>
    <submittedName>
        <fullName evidence="1">Uncharacterized protein</fullName>
    </submittedName>
</protein>
<evidence type="ECO:0000313" key="1">
    <source>
        <dbReference type="EMBL" id="CAB3935107.1"/>
    </source>
</evidence>